<proteinExistence type="predicted"/>
<keyword evidence="1" id="KW-0812">Transmembrane</keyword>
<keyword evidence="3" id="KW-1185">Reference proteome</keyword>
<evidence type="ECO:0000313" key="3">
    <source>
        <dbReference type="Proteomes" id="UP000826234"/>
    </source>
</evidence>
<accession>A0ABQ7T354</accession>
<keyword evidence="1" id="KW-0472">Membrane</keyword>
<protein>
    <submittedName>
        <fullName evidence="2">Uncharacterized protein</fullName>
    </submittedName>
</protein>
<dbReference type="Gene3D" id="1.20.140.150">
    <property type="match status" value="1"/>
</dbReference>
<organism evidence="2 3">
    <name type="scientific">Phrynosoma platyrhinos</name>
    <name type="common">Desert horned lizard</name>
    <dbReference type="NCBI Taxonomy" id="52577"/>
    <lineage>
        <taxon>Eukaryota</taxon>
        <taxon>Metazoa</taxon>
        <taxon>Chordata</taxon>
        <taxon>Craniata</taxon>
        <taxon>Vertebrata</taxon>
        <taxon>Euteleostomi</taxon>
        <taxon>Lepidosauria</taxon>
        <taxon>Squamata</taxon>
        <taxon>Bifurcata</taxon>
        <taxon>Unidentata</taxon>
        <taxon>Episquamata</taxon>
        <taxon>Toxicofera</taxon>
        <taxon>Iguania</taxon>
        <taxon>Phrynosomatidae</taxon>
        <taxon>Phrynosomatinae</taxon>
        <taxon>Phrynosoma</taxon>
    </lineage>
</organism>
<reference evidence="2 3" key="1">
    <citation type="journal article" date="2022" name="Gigascience">
        <title>A chromosome-level genome assembly and annotation of the desert horned lizard, Phrynosoma platyrhinos, provides insight into chromosomal rearrangements among reptiles.</title>
        <authorList>
            <person name="Koochekian N."/>
            <person name="Ascanio A."/>
            <person name="Farleigh K."/>
            <person name="Card D.C."/>
            <person name="Schield D.R."/>
            <person name="Castoe T.A."/>
            <person name="Jezkova T."/>
        </authorList>
    </citation>
    <scope>NUCLEOTIDE SEQUENCE [LARGE SCALE GENOMIC DNA]</scope>
    <source>
        <strain evidence="2">NK-2021</strain>
    </source>
</reference>
<dbReference type="EMBL" id="JAIPUX010001880">
    <property type="protein sequence ID" value="KAH0624147.1"/>
    <property type="molecule type" value="Genomic_DNA"/>
</dbReference>
<sequence>MTSTTPSNDNSWVIGLADMYLPFISFQDQYVLSLCGIVATIWFPVSAHRETMIMSFGYSLYTGWIGSTLALLGGCIIVCCSGDAQSFGENRYYASGSSSPTHAKSAHV</sequence>
<gene>
    <name evidence="2" type="ORF">JD844_007582</name>
</gene>
<feature type="transmembrane region" description="Helical" evidence="1">
    <location>
        <begin position="59"/>
        <end position="84"/>
    </location>
</feature>
<evidence type="ECO:0000313" key="2">
    <source>
        <dbReference type="EMBL" id="KAH0624147.1"/>
    </source>
</evidence>
<keyword evidence="1" id="KW-1133">Transmembrane helix</keyword>
<comment type="caution">
    <text evidence="2">The sequence shown here is derived from an EMBL/GenBank/DDBJ whole genome shotgun (WGS) entry which is preliminary data.</text>
</comment>
<dbReference type="Proteomes" id="UP000826234">
    <property type="component" value="Unassembled WGS sequence"/>
</dbReference>
<evidence type="ECO:0000256" key="1">
    <source>
        <dbReference type="SAM" id="Phobius"/>
    </source>
</evidence>
<name>A0ABQ7T354_PHRPL</name>
<feature type="transmembrane region" description="Helical" evidence="1">
    <location>
        <begin position="29"/>
        <end position="47"/>
    </location>
</feature>